<dbReference type="InterPro" id="IPR010266">
    <property type="entry name" value="NnrS"/>
</dbReference>
<feature type="transmembrane region" description="Helical" evidence="1">
    <location>
        <begin position="177"/>
        <end position="199"/>
    </location>
</feature>
<keyword evidence="1" id="KW-0472">Membrane</keyword>
<dbReference type="Pfam" id="PF05940">
    <property type="entry name" value="NnrS"/>
    <property type="match status" value="1"/>
</dbReference>
<feature type="transmembrane region" description="Helical" evidence="1">
    <location>
        <begin position="238"/>
        <end position="255"/>
    </location>
</feature>
<feature type="transmembrane region" description="Helical" evidence="1">
    <location>
        <begin position="117"/>
        <end position="134"/>
    </location>
</feature>
<feature type="transmembrane region" description="Helical" evidence="1">
    <location>
        <begin position="211"/>
        <end position="232"/>
    </location>
</feature>
<organism evidence="2">
    <name type="scientific">Aeromonas sp. 19NY04SH05-1</name>
    <dbReference type="NCBI Taxonomy" id="2920537"/>
    <lineage>
        <taxon>Bacteria</taxon>
        <taxon>Pseudomonadati</taxon>
        <taxon>Pseudomonadota</taxon>
        <taxon>Gammaproteobacteria</taxon>
        <taxon>Aeromonadales</taxon>
        <taxon>Aeromonadaceae</taxon>
        <taxon>Aeromonas</taxon>
    </lineage>
</organism>
<proteinExistence type="predicted"/>
<keyword evidence="1" id="KW-1133">Transmembrane helix</keyword>
<accession>A0AAU6TA70</accession>
<gene>
    <name evidence="2" type="ORF">MRK42_02325</name>
</gene>
<evidence type="ECO:0000313" key="2">
    <source>
        <dbReference type="EMBL" id="XAG41892.1"/>
    </source>
</evidence>
<feature type="transmembrane region" description="Helical" evidence="1">
    <location>
        <begin position="21"/>
        <end position="40"/>
    </location>
</feature>
<name>A0AAU6TA70_9GAMM</name>
<feature type="transmembrane region" description="Helical" evidence="1">
    <location>
        <begin position="370"/>
        <end position="389"/>
    </location>
</feature>
<dbReference type="RefSeq" id="WP_354688874.1">
    <property type="nucleotide sequence ID" value="NZ_CP095328.1"/>
</dbReference>
<reference evidence="2" key="1">
    <citation type="submission" date="2022-03" db="EMBL/GenBank/DDBJ databases">
        <title>Sea Food Isolates.</title>
        <authorList>
            <person name="Li C."/>
        </authorList>
    </citation>
    <scope>NUCLEOTIDE SEQUENCE</scope>
    <source>
        <strain evidence="2">19NY04SH05-1</strain>
    </source>
</reference>
<dbReference type="EMBL" id="CP095328">
    <property type="protein sequence ID" value="XAG41892.1"/>
    <property type="molecule type" value="Genomic_DNA"/>
</dbReference>
<feature type="transmembrane region" description="Helical" evidence="1">
    <location>
        <begin position="305"/>
        <end position="324"/>
    </location>
</feature>
<keyword evidence="1" id="KW-0812">Transmembrane</keyword>
<evidence type="ECO:0000256" key="1">
    <source>
        <dbReference type="SAM" id="Phobius"/>
    </source>
</evidence>
<feature type="transmembrane region" description="Helical" evidence="1">
    <location>
        <begin position="60"/>
        <end position="80"/>
    </location>
</feature>
<feature type="transmembrane region" description="Helical" evidence="1">
    <location>
        <begin position="92"/>
        <end position="111"/>
    </location>
</feature>
<sequence length="398" mass="44524">MHQILDSRKEERILPLFRLGFRPFFLLGALFSTLAMLGWIGQLNGWLSMPGISNPVWWHAHEMLFGFGAAIVAGFLLTAVQNWTAHPGVRSWPLALVVSLWALPRLLLPWFGEENTFLMVADLAWLPLCAWFLAKPIIIARQWRNLFFVPLLLVLTLLNGTSWIWHGEWATLEHLLITTVLLFTTLIAVMGGRVIPFFTARATGLDKAVPLVWLERGALASLWLLLLIWLLFPNQWTASVYMMPLYIVAASLHLWRQLRWRLPTTMGHPLLWSLHLAYLFIPLGLLALAAQAAGMSISLSLASHLLSAGCLGTMILGMIARVSLGHSGRALQVGRRIHSAFVLIIAAALLRVLVPLLWPAYTLHGWNLSGLAWSLAYGLFVWVYVPILTSPRADGRPG</sequence>
<feature type="transmembrane region" description="Helical" evidence="1">
    <location>
        <begin position="336"/>
        <end position="358"/>
    </location>
</feature>
<protein>
    <submittedName>
        <fullName evidence="2">NnrS family protein</fullName>
    </submittedName>
</protein>
<feature type="transmembrane region" description="Helical" evidence="1">
    <location>
        <begin position="146"/>
        <end position="165"/>
    </location>
</feature>
<dbReference type="AlphaFoldDB" id="A0AAU6TA70"/>
<feature type="transmembrane region" description="Helical" evidence="1">
    <location>
        <begin position="276"/>
        <end position="299"/>
    </location>
</feature>